<proteinExistence type="predicted"/>
<keyword evidence="1" id="KW-0472">Membrane</keyword>
<dbReference type="Pfam" id="PF10688">
    <property type="entry name" value="Imp-YgjV"/>
    <property type="match status" value="1"/>
</dbReference>
<protein>
    <recommendedName>
        <fullName evidence="4">Inner membrane protein</fullName>
    </recommendedName>
</protein>
<accession>A0AAE3KFY5</accession>
<feature type="transmembrane region" description="Helical" evidence="1">
    <location>
        <begin position="76"/>
        <end position="94"/>
    </location>
</feature>
<dbReference type="InterPro" id="IPR019629">
    <property type="entry name" value="Uncharacterised_HI1736/YgjV"/>
</dbReference>
<dbReference type="Proteomes" id="UP001205843">
    <property type="component" value="Unassembled WGS sequence"/>
</dbReference>
<keyword evidence="3" id="KW-1185">Reference proteome</keyword>
<comment type="caution">
    <text evidence="2">The sequence shown here is derived from an EMBL/GenBank/DDBJ whole genome shotgun (WGS) entry which is preliminary data.</text>
</comment>
<evidence type="ECO:0000256" key="1">
    <source>
        <dbReference type="SAM" id="Phobius"/>
    </source>
</evidence>
<dbReference type="AlphaFoldDB" id="A0AAE3KFY5"/>
<feature type="transmembrane region" description="Helical" evidence="1">
    <location>
        <begin position="51"/>
        <end position="69"/>
    </location>
</feature>
<name>A0AAE3KFY5_9GAMM</name>
<feature type="transmembrane region" description="Helical" evidence="1">
    <location>
        <begin position="100"/>
        <end position="120"/>
    </location>
</feature>
<feature type="transmembrane region" description="Helical" evidence="1">
    <location>
        <begin position="6"/>
        <end position="21"/>
    </location>
</feature>
<reference evidence="2" key="1">
    <citation type="submission" date="2022-03" db="EMBL/GenBank/DDBJ databases">
        <title>Genomic Encyclopedia of Type Strains, Phase III (KMG-III): the genomes of soil and plant-associated and newly described type strains.</title>
        <authorList>
            <person name="Whitman W."/>
        </authorList>
    </citation>
    <scope>NUCLEOTIDE SEQUENCE</scope>
    <source>
        <strain evidence="2">ANL 6-2</strain>
    </source>
</reference>
<keyword evidence="1" id="KW-0812">Transmembrane</keyword>
<dbReference type="EMBL" id="JALJXV010000003">
    <property type="protein sequence ID" value="MCP1674602.1"/>
    <property type="molecule type" value="Genomic_DNA"/>
</dbReference>
<keyword evidence="1" id="KW-1133">Transmembrane helix</keyword>
<evidence type="ECO:0000313" key="3">
    <source>
        <dbReference type="Proteomes" id="UP001205843"/>
    </source>
</evidence>
<evidence type="ECO:0000313" key="2">
    <source>
        <dbReference type="EMBL" id="MCP1674602.1"/>
    </source>
</evidence>
<feature type="transmembrane region" description="Helical" evidence="1">
    <location>
        <begin position="132"/>
        <end position="160"/>
    </location>
</feature>
<evidence type="ECO:0008006" key="4">
    <source>
        <dbReference type="Google" id="ProtNLM"/>
    </source>
</evidence>
<organism evidence="2 3">
    <name type="scientific">Natronocella acetinitrilica</name>
    <dbReference type="NCBI Taxonomy" id="414046"/>
    <lineage>
        <taxon>Bacteria</taxon>
        <taxon>Pseudomonadati</taxon>
        <taxon>Pseudomonadota</taxon>
        <taxon>Gammaproteobacteria</taxon>
        <taxon>Chromatiales</taxon>
        <taxon>Ectothiorhodospiraceae</taxon>
        <taxon>Natronocella</taxon>
    </lineage>
</organism>
<sequence>MVVANLVGVLGLMVTVLALLRRSNRGLLLILGCGVLLWALHYALLGERAGALLHALGAACLLAAHLAAAAALRLRLLAAIAFALGGVALVLALGAGVHDLILAAASVLLALVQFLARGALLRAGILCGQGLFLAYALLVGSLPASAATALCLAAGCIGLVRMQRAGTAVN</sequence>
<feature type="transmembrane region" description="Helical" evidence="1">
    <location>
        <begin position="28"/>
        <end position="45"/>
    </location>
</feature>
<gene>
    <name evidence="2" type="ORF">J2T57_001704</name>
</gene>
<dbReference type="RefSeq" id="WP_253476719.1">
    <property type="nucleotide sequence ID" value="NZ_JALJXV010000003.1"/>
</dbReference>